<feature type="compositionally biased region" description="Basic and acidic residues" evidence="1">
    <location>
        <begin position="1"/>
        <end position="16"/>
    </location>
</feature>
<sequence length="60" mass="6724">MSSDKRSPRLYNDEAHPPQPKVGHSAPYDDGSLRLYNAEDDAPFQRSDTPLPNPVSPIYL</sequence>
<organism evidence="2 3">
    <name type="scientific">Paxillus rubicundulus Ve08.2h10</name>
    <dbReference type="NCBI Taxonomy" id="930991"/>
    <lineage>
        <taxon>Eukaryota</taxon>
        <taxon>Fungi</taxon>
        <taxon>Dikarya</taxon>
        <taxon>Basidiomycota</taxon>
        <taxon>Agaricomycotina</taxon>
        <taxon>Agaricomycetes</taxon>
        <taxon>Agaricomycetidae</taxon>
        <taxon>Boletales</taxon>
        <taxon>Paxilineae</taxon>
        <taxon>Paxillaceae</taxon>
        <taxon>Paxillus</taxon>
    </lineage>
</organism>
<dbReference type="InParanoid" id="A0A0D0DCD6"/>
<dbReference type="HOGENOM" id="CLU_2942453_0_0_1"/>
<reference evidence="2 3" key="1">
    <citation type="submission" date="2014-04" db="EMBL/GenBank/DDBJ databases">
        <authorList>
            <consortium name="DOE Joint Genome Institute"/>
            <person name="Kuo A."/>
            <person name="Kohler A."/>
            <person name="Jargeat P."/>
            <person name="Nagy L.G."/>
            <person name="Floudas D."/>
            <person name="Copeland A."/>
            <person name="Barry K.W."/>
            <person name="Cichocki N."/>
            <person name="Veneault-Fourrey C."/>
            <person name="LaButti K."/>
            <person name="Lindquist E.A."/>
            <person name="Lipzen A."/>
            <person name="Lundell T."/>
            <person name="Morin E."/>
            <person name="Murat C."/>
            <person name="Sun H."/>
            <person name="Tunlid A."/>
            <person name="Henrissat B."/>
            <person name="Grigoriev I.V."/>
            <person name="Hibbett D.S."/>
            <person name="Martin F."/>
            <person name="Nordberg H.P."/>
            <person name="Cantor M.N."/>
            <person name="Hua S.X."/>
        </authorList>
    </citation>
    <scope>NUCLEOTIDE SEQUENCE [LARGE SCALE GENOMIC DNA]</scope>
    <source>
        <strain evidence="2 3">Ve08.2h10</strain>
    </source>
</reference>
<dbReference type="EMBL" id="KN828463">
    <property type="protein sequence ID" value="KIK74935.1"/>
    <property type="molecule type" value="Genomic_DNA"/>
</dbReference>
<protein>
    <submittedName>
        <fullName evidence="2">Uncharacterized protein</fullName>
    </submittedName>
</protein>
<evidence type="ECO:0000313" key="2">
    <source>
        <dbReference type="EMBL" id="KIK74935.1"/>
    </source>
</evidence>
<dbReference type="AlphaFoldDB" id="A0A0D0DCD6"/>
<gene>
    <name evidence="2" type="ORF">PAXRUDRAFT_19413</name>
</gene>
<feature type="compositionally biased region" description="Pro residues" evidence="1">
    <location>
        <begin position="51"/>
        <end position="60"/>
    </location>
</feature>
<proteinExistence type="predicted"/>
<evidence type="ECO:0000256" key="1">
    <source>
        <dbReference type="SAM" id="MobiDB-lite"/>
    </source>
</evidence>
<reference evidence="3" key="2">
    <citation type="submission" date="2015-01" db="EMBL/GenBank/DDBJ databases">
        <title>Evolutionary Origins and Diversification of the Mycorrhizal Mutualists.</title>
        <authorList>
            <consortium name="DOE Joint Genome Institute"/>
            <consortium name="Mycorrhizal Genomics Consortium"/>
            <person name="Kohler A."/>
            <person name="Kuo A."/>
            <person name="Nagy L.G."/>
            <person name="Floudas D."/>
            <person name="Copeland A."/>
            <person name="Barry K.W."/>
            <person name="Cichocki N."/>
            <person name="Veneault-Fourrey C."/>
            <person name="LaButti K."/>
            <person name="Lindquist E.A."/>
            <person name="Lipzen A."/>
            <person name="Lundell T."/>
            <person name="Morin E."/>
            <person name="Murat C."/>
            <person name="Riley R."/>
            <person name="Ohm R."/>
            <person name="Sun H."/>
            <person name="Tunlid A."/>
            <person name="Henrissat B."/>
            <person name="Grigoriev I.V."/>
            <person name="Hibbett D.S."/>
            <person name="Martin F."/>
        </authorList>
    </citation>
    <scope>NUCLEOTIDE SEQUENCE [LARGE SCALE GENOMIC DNA]</scope>
    <source>
        <strain evidence="3">Ve08.2h10</strain>
    </source>
</reference>
<feature type="region of interest" description="Disordered" evidence="1">
    <location>
        <begin position="1"/>
        <end position="60"/>
    </location>
</feature>
<keyword evidence="3" id="KW-1185">Reference proteome</keyword>
<dbReference type="Proteomes" id="UP000054538">
    <property type="component" value="Unassembled WGS sequence"/>
</dbReference>
<evidence type="ECO:0000313" key="3">
    <source>
        <dbReference type="Proteomes" id="UP000054538"/>
    </source>
</evidence>
<name>A0A0D0DCD6_9AGAM</name>
<accession>A0A0D0DCD6</accession>